<evidence type="ECO:0008006" key="5">
    <source>
        <dbReference type="Google" id="ProtNLM"/>
    </source>
</evidence>
<accession>A0A194VD99</accession>
<evidence type="ECO:0000256" key="2">
    <source>
        <dbReference type="SAM" id="MobiDB-lite"/>
    </source>
</evidence>
<evidence type="ECO:0000313" key="4">
    <source>
        <dbReference type="Proteomes" id="UP000078576"/>
    </source>
</evidence>
<proteinExistence type="inferred from homology"/>
<reference evidence="4" key="1">
    <citation type="submission" date="2014-12" db="EMBL/GenBank/DDBJ databases">
        <title>Genome Sequence of Valsa Canker Pathogens Uncovers a Specific Adaption of Colonization on Woody Bark.</title>
        <authorList>
            <person name="Yin Z."/>
            <person name="Liu H."/>
            <person name="Gao X."/>
            <person name="Li Z."/>
            <person name="Song N."/>
            <person name="Ke X."/>
            <person name="Dai Q."/>
            <person name="Wu Y."/>
            <person name="Sun Y."/>
            <person name="Xu J.-R."/>
            <person name="Kang Z.K."/>
            <person name="Wang L."/>
            <person name="Huang L."/>
        </authorList>
    </citation>
    <scope>NUCLEOTIDE SEQUENCE [LARGE SCALE GENOMIC DNA]</scope>
    <source>
        <strain evidence="4">SXYL134</strain>
    </source>
</reference>
<dbReference type="EMBL" id="KN714789">
    <property type="protein sequence ID" value="KUI61859.1"/>
    <property type="molecule type" value="Genomic_DNA"/>
</dbReference>
<evidence type="ECO:0000256" key="1">
    <source>
        <dbReference type="ARBA" id="ARBA00009740"/>
    </source>
</evidence>
<name>A0A194VD99_CYTMA</name>
<feature type="region of interest" description="Disordered" evidence="2">
    <location>
        <begin position="1"/>
        <end position="27"/>
    </location>
</feature>
<dbReference type="InterPro" id="IPR010686">
    <property type="entry name" value="OBAP-like"/>
</dbReference>
<protein>
    <recommendedName>
        <fullName evidence="5">Oil body-associated protein 1A</fullName>
    </recommendedName>
</protein>
<sequence length="238" mass="26964">MAFRFPPVAAVDSSSDLDTDTMNPAANQDVAGDELTTKSKVLETGASLTQDFAPVKSICAHLNAFHVYADDPKRFVEANHYCNVRQCILYDSPNPGARLIGIEYMISPKLYETLDSEERKLWHSHVFEVKSGMLIMPQPSPFVPQAAWEKAETSEMEDVIELYGKVYHLWQVDKGHKIPLGEPKLMTSFTKAEQMPDFEKAVGERDARFGGADWRRKKEIREHIKDPDIHPDADATWK</sequence>
<dbReference type="PANTHER" id="PTHR31360">
    <property type="match status" value="1"/>
</dbReference>
<gene>
    <name evidence="3" type="ORF">VP1G_09022</name>
</gene>
<dbReference type="Proteomes" id="UP000078576">
    <property type="component" value="Unassembled WGS sequence"/>
</dbReference>
<feature type="compositionally biased region" description="Polar residues" evidence="2">
    <location>
        <begin position="12"/>
        <end position="26"/>
    </location>
</feature>
<dbReference type="OrthoDB" id="1901244at2759"/>
<dbReference type="Pfam" id="PF06884">
    <property type="entry name" value="DUF1264"/>
    <property type="match status" value="1"/>
</dbReference>
<keyword evidence="4" id="KW-1185">Reference proteome</keyword>
<evidence type="ECO:0000313" key="3">
    <source>
        <dbReference type="EMBL" id="KUI61859.1"/>
    </source>
</evidence>
<comment type="similarity">
    <text evidence="1">Belongs to the OBAP family.</text>
</comment>
<organism evidence="3 4">
    <name type="scientific">Cytospora mali</name>
    <name type="common">Apple Valsa canker fungus</name>
    <name type="synonym">Valsa mali</name>
    <dbReference type="NCBI Taxonomy" id="578113"/>
    <lineage>
        <taxon>Eukaryota</taxon>
        <taxon>Fungi</taxon>
        <taxon>Dikarya</taxon>
        <taxon>Ascomycota</taxon>
        <taxon>Pezizomycotina</taxon>
        <taxon>Sordariomycetes</taxon>
        <taxon>Sordariomycetidae</taxon>
        <taxon>Diaporthales</taxon>
        <taxon>Cytosporaceae</taxon>
        <taxon>Cytospora</taxon>
    </lineage>
</organism>
<dbReference type="AlphaFoldDB" id="A0A194VD99"/>
<dbReference type="STRING" id="694573.A0A194VD99"/>
<dbReference type="PANTHER" id="PTHR31360:SF0">
    <property type="entry name" value="OIL BODY-ASSOCIATED PROTEIN 1B"/>
    <property type="match status" value="1"/>
</dbReference>